<reference evidence="8" key="1">
    <citation type="submission" date="2016-10" db="EMBL/GenBank/DDBJ databases">
        <authorList>
            <person name="Varghese N."/>
            <person name="Submissions S."/>
        </authorList>
    </citation>
    <scope>NUCLEOTIDE SEQUENCE [LARGE SCALE GENOMIC DNA]</scope>
    <source>
        <strain evidence="8">CGMCC 4.7047</strain>
    </source>
</reference>
<dbReference type="Pfam" id="PF01055">
    <property type="entry name" value="Glyco_hydro_31_2nd"/>
    <property type="match status" value="1"/>
</dbReference>
<organism evidence="7 8">
    <name type="scientific">Streptomyces harbinensis</name>
    <dbReference type="NCBI Taxonomy" id="1176198"/>
    <lineage>
        <taxon>Bacteria</taxon>
        <taxon>Bacillati</taxon>
        <taxon>Actinomycetota</taxon>
        <taxon>Actinomycetes</taxon>
        <taxon>Kitasatosporales</taxon>
        <taxon>Streptomycetaceae</taxon>
        <taxon>Streptomyces</taxon>
    </lineage>
</organism>
<dbReference type="InterPro" id="IPR017853">
    <property type="entry name" value="GH"/>
</dbReference>
<accession>A0A1I6VIG1</accession>
<dbReference type="SUPFAM" id="SSF51011">
    <property type="entry name" value="Glycosyl hydrolase domain"/>
    <property type="match status" value="1"/>
</dbReference>
<dbReference type="InterPro" id="IPR048395">
    <property type="entry name" value="Glyco_hydro_31_C"/>
</dbReference>
<protein>
    <submittedName>
        <fullName evidence="7">Alpha-D-xyloside xylohydrolase</fullName>
    </submittedName>
</protein>
<proteinExistence type="inferred from homology"/>
<dbReference type="CDD" id="cd06591">
    <property type="entry name" value="GH31_xylosidase_XylS"/>
    <property type="match status" value="1"/>
</dbReference>
<evidence type="ECO:0000259" key="4">
    <source>
        <dbReference type="Pfam" id="PF01055"/>
    </source>
</evidence>
<name>A0A1I6VIG1_9ACTN</name>
<dbReference type="RefSeq" id="WP_093844068.1">
    <property type="nucleotide sequence ID" value="NZ_FPAB01000008.1"/>
</dbReference>
<feature type="compositionally biased region" description="Low complexity" evidence="3">
    <location>
        <begin position="42"/>
        <end position="67"/>
    </location>
</feature>
<feature type="domain" description="Glycoside hydrolase family 31 N-terminal" evidence="5">
    <location>
        <begin position="75"/>
        <end position="185"/>
    </location>
</feature>
<dbReference type="Gene3D" id="2.60.40.1180">
    <property type="entry name" value="Golgi alpha-mannosidase II"/>
    <property type="match status" value="1"/>
</dbReference>
<dbReference type="CDD" id="cd14752">
    <property type="entry name" value="GH31_N"/>
    <property type="match status" value="1"/>
</dbReference>
<dbReference type="InterPro" id="IPR011013">
    <property type="entry name" value="Gal_mutarotase_sf_dom"/>
</dbReference>
<evidence type="ECO:0000313" key="8">
    <source>
        <dbReference type="Proteomes" id="UP000198873"/>
    </source>
</evidence>
<dbReference type="SUPFAM" id="SSF74650">
    <property type="entry name" value="Galactose mutarotase-like"/>
    <property type="match status" value="1"/>
</dbReference>
<dbReference type="GO" id="GO:0005975">
    <property type="term" value="P:carbohydrate metabolic process"/>
    <property type="evidence" value="ECO:0007669"/>
    <property type="project" value="InterPro"/>
</dbReference>
<evidence type="ECO:0000256" key="1">
    <source>
        <dbReference type="ARBA" id="ARBA00007806"/>
    </source>
</evidence>
<dbReference type="GO" id="GO:0030246">
    <property type="term" value="F:carbohydrate binding"/>
    <property type="evidence" value="ECO:0007669"/>
    <property type="project" value="InterPro"/>
</dbReference>
<dbReference type="GO" id="GO:0004553">
    <property type="term" value="F:hydrolase activity, hydrolyzing O-glycosyl compounds"/>
    <property type="evidence" value="ECO:0007669"/>
    <property type="project" value="InterPro"/>
</dbReference>
<dbReference type="EMBL" id="FPAB01000008">
    <property type="protein sequence ID" value="SFT13526.1"/>
    <property type="molecule type" value="Genomic_DNA"/>
</dbReference>
<dbReference type="AlphaFoldDB" id="A0A1I6VIG1"/>
<evidence type="ECO:0000313" key="7">
    <source>
        <dbReference type="EMBL" id="SFT13526.1"/>
    </source>
</evidence>
<dbReference type="STRING" id="1176198.SAMN05444716_108142"/>
<keyword evidence="2 7" id="KW-0378">Hydrolase</keyword>
<keyword evidence="8" id="KW-1185">Reference proteome</keyword>
<feature type="domain" description="Glycosyl hydrolase family 31 C-terminal" evidence="6">
    <location>
        <begin position="573"/>
        <end position="658"/>
    </location>
</feature>
<dbReference type="PANTHER" id="PTHR43863">
    <property type="entry name" value="HYDROLASE, PUTATIVE (AFU_ORTHOLOGUE AFUA_1G03140)-RELATED"/>
    <property type="match status" value="1"/>
</dbReference>
<dbReference type="PANTHER" id="PTHR43863:SF2">
    <property type="entry name" value="MALTASE-GLUCOAMYLASE"/>
    <property type="match status" value="1"/>
</dbReference>
<dbReference type="Gene3D" id="3.20.20.80">
    <property type="entry name" value="Glycosidases"/>
    <property type="match status" value="1"/>
</dbReference>
<dbReference type="Proteomes" id="UP000198873">
    <property type="component" value="Unassembled WGS sequence"/>
</dbReference>
<comment type="similarity">
    <text evidence="1 2">Belongs to the glycosyl hydrolase 31 family.</text>
</comment>
<feature type="domain" description="Glycoside hydrolase family 31 TIM barrel" evidence="4">
    <location>
        <begin position="229"/>
        <end position="562"/>
    </location>
</feature>
<dbReference type="InterPro" id="IPR013780">
    <property type="entry name" value="Glyco_hydro_b"/>
</dbReference>
<evidence type="ECO:0000256" key="3">
    <source>
        <dbReference type="SAM" id="MobiDB-lite"/>
    </source>
</evidence>
<gene>
    <name evidence="7" type="ORF">SAMN05444716_108142</name>
</gene>
<dbReference type="Pfam" id="PF21365">
    <property type="entry name" value="Glyco_hydro_31_3rd"/>
    <property type="match status" value="1"/>
</dbReference>
<dbReference type="InterPro" id="IPR051816">
    <property type="entry name" value="Glycosyl_Hydrolase_31"/>
</dbReference>
<dbReference type="InterPro" id="IPR025887">
    <property type="entry name" value="Glyco_hydro_31_N_dom"/>
</dbReference>
<feature type="region of interest" description="Disordered" evidence="3">
    <location>
        <begin position="42"/>
        <end position="73"/>
    </location>
</feature>
<dbReference type="Gene3D" id="2.60.40.1760">
    <property type="entry name" value="glycosyl hydrolase (family 31)"/>
    <property type="match status" value="1"/>
</dbReference>
<dbReference type="Pfam" id="PF13802">
    <property type="entry name" value="Gal_mutarotas_2"/>
    <property type="match status" value="1"/>
</dbReference>
<evidence type="ECO:0000256" key="2">
    <source>
        <dbReference type="RuleBase" id="RU361185"/>
    </source>
</evidence>
<keyword evidence="2" id="KW-0326">Glycosidase</keyword>
<dbReference type="InterPro" id="IPR000322">
    <property type="entry name" value="Glyco_hydro_31_TIM"/>
</dbReference>
<dbReference type="SUPFAM" id="SSF51445">
    <property type="entry name" value="(Trans)glycosidases"/>
    <property type="match status" value="1"/>
</dbReference>
<evidence type="ECO:0000259" key="5">
    <source>
        <dbReference type="Pfam" id="PF13802"/>
    </source>
</evidence>
<sequence length="667" mass="73842">MSTTVTVHPHHLERLAPSEVLRVEPWGSDAVRVRAGAAGIRRTAPGALDDQPPGTAPGAPTAHTETTGDGGARLVNGRITAHLDARGRLRFTHTATGEELLADAEPYKGWPPPRTHTPHGDGGYRLEQRFAAHPGERLYGLGQHLHGRLDQKGLVIELAQRNAEVSIPLLISSRGYGLLWNNPALGRVELAHDATRWVAERSDQIDYWITAGDTPADLMAAYAAATGHPPPLPYWATGFWQSRLRYRSQEELLAVAREFARRELPLSVIVSDFFHWRQMGDWSFDPADWPDPAAMVAELEALGVRLMVSVWPTVHPDSTHYPALRATGGLVADRHGGVITQNWPAPGGFAPTHYYDPTDPDARRLLWDAVREGYHRHGVRVFWLDADEPDLAPPLQERAQYAAGDGRRVGNLYPREHARAFHEGLTAEGEQEILTLNRSAWAGSQRYGAALWSGDIPATFDSLRTQIRAGLNVALSGIPWWTTDIGGFHGGDPADPAYQELMVRWFQYGVHCPLFRLHGDRDPNEPFGVTMTGGPNEPWSYGPAYPLIREQLLLRERLRPYVQEQMDIAHRTGTPPMRPLFYDAPDDPAAWEVEDQFLLGPDLLVAPVAGPGVRERQVYLPAGSRWQDAHDGTWHEGGGTVRAAAPLERIPLYVRAGRTLPIRPADG</sequence>
<evidence type="ECO:0000259" key="6">
    <source>
        <dbReference type="Pfam" id="PF21365"/>
    </source>
</evidence>